<dbReference type="EMBL" id="UOFS01000039">
    <property type="protein sequence ID" value="VAW98927.1"/>
    <property type="molecule type" value="Genomic_DNA"/>
</dbReference>
<dbReference type="NCBIfam" id="TIGR00229">
    <property type="entry name" value="sensory_box"/>
    <property type="match status" value="1"/>
</dbReference>
<dbReference type="InterPro" id="IPR001633">
    <property type="entry name" value="EAL_dom"/>
</dbReference>
<evidence type="ECO:0000259" key="3">
    <source>
        <dbReference type="PROSITE" id="PS50887"/>
    </source>
</evidence>
<gene>
    <name evidence="4" type="ORF">MNBD_GAMMA22-1365</name>
</gene>
<proteinExistence type="predicted"/>
<dbReference type="NCBIfam" id="TIGR00254">
    <property type="entry name" value="GGDEF"/>
    <property type="match status" value="1"/>
</dbReference>
<dbReference type="PANTHER" id="PTHR33121">
    <property type="entry name" value="CYCLIC DI-GMP PHOSPHODIESTERASE PDEF"/>
    <property type="match status" value="1"/>
</dbReference>
<dbReference type="CDD" id="cd00130">
    <property type="entry name" value="PAS"/>
    <property type="match status" value="1"/>
</dbReference>
<dbReference type="GO" id="GO:0071111">
    <property type="term" value="F:cyclic-guanylate-specific phosphodiesterase activity"/>
    <property type="evidence" value="ECO:0007669"/>
    <property type="project" value="InterPro"/>
</dbReference>
<evidence type="ECO:0000259" key="2">
    <source>
        <dbReference type="PROSITE" id="PS50883"/>
    </source>
</evidence>
<dbReference type="InterPro" id="IPR035919">
    <property type="entry name" value="EAL_sf"/>
</dbReference>
<dbReference type="Pfam" id="PF00990">
    <property type="entry name" value="GGDEF"/>
    <property type="match status" value="1"/>
</dbReference>
<dbReference type="PROSITE" id="PS50112">
    <property type="entry name" value="PAS"/>
    <property type="match status" value="1"/>
</dbReference>
<feature type="domain" description="PAS" evidence="1">
    <location>
        <begin position="142"/>
        <end position="212"/>
    </location>
</feature>
<dbReference type="Gene3D" id="3.20.20.450">
    <property type="entry name" value="EAL domain"/>
    <property type="match status" value="1"/>
</dbReference>
<dbReference type="InterPro" id="IPR029787">
    <property type="entry name" value="Nucleotide_cyclase"/>
</dbReference>
<protein>
    <submittedName>
        <fullName evidence="4">Uncharacterized protein</fullName>
    </submittedName>
</protein>
<dbReference type="InterPro" id="IPR000160">
    <property type="entry name" value="GGDEF_dom"/>
</dbReference>
<dbReference type="InterPro" id="IPR000014">
    <property type="entry name" value="PAS"/>
</dbReference>
<reference evidence="4" key="1">
    <citation type="submission" date="2018-06" db="EMBL/GenBank/DDBJ databases">
        <authorList>
            <person name="Zhirakovskaya E."/>
        </authorList>
    </citation>
    <scope>NUCLEOTIDE SEQUENCE</scope>
</reference>
<evidence type="ECO:0000313" key="4">
    <source>
        <dbReference type="EMBL" id="VAW98927.1"/>
    </source>
</evidence>
<dbReference type="SUPFAM" id="SSF141868">
    <property type="entry name" value="EAL domain-like"/>
    <property type="match status" value="1"/>
</dbReference>
<dbReference type="Pfam" id="PF00563">
    <property type="entry name" value="EAL"/>
    <property type="match status" value="1"/>
</dbReference>
<organism evidence="4">
    <name type="scientific">hydrothermal vent metagenome</name>
    <dbReference type="NCBI Taxonomy" id="652676"/>
    <lineage>
        <taxon>unclassified sequences</taxon>
        <taxon>metagenomes</taxon>
        <taxon>ecological metagenomes</taxon>
    </lineage>
</organism>
<feature type="domain" description="GGDEF" evidence="3">
    <location>
        <begin position="298"/>
        <end position="431"/>
    </location>
</feature>
<evidence type="ECO:0000259" key="1">
    <source>
        <dbReference type="PROSITE" id="PS50112"/>
    </source>
</evidence>
<dbReference type="Gene3D" id="3.30.450.20">
    <property type="entry name" value="PAS domain"/>
    <property type="match status" value="1"/>
</dbReference>
<dbReference type="PANTHER" id="PTHR33121:SF23">
    <property type="entry name" value="CYCLIC DI-GMP PHOSPHODIESTERASE PDEB"/>
    <property type="match status" value="1"/>
</dbReference>
<dbReference type="AlphaFoldDB" id="A0A3B1AHI8"/>
<accession>A0A3B1AHI8</accession>
<dbReference type="PROSITE" id="PS50883">
    <property type="entry name" value="EAL"/>
    <property type="match status" value="1"/>
</dbReference>
<dbReference type="SMART" id="SM00267">
    <property type="entry name" value="GGDEF"/>
    <property type="match status" value="1"/>
</dbReference>
<dbReference type="CDD" id="cd01948">
    <property type="entry name" value="EAL"/>
    <property type="match status" value="1"/>
</dbReference>
<dbReference type="SUPFAM" id="SSF55785">
    <property type="entry name" value="PYP-like sensor domain (PAS domain)"/>
    <property type="match status" value="1"/>
</dbReference>
<dbReference type="PROSITE" id="PS50887">
    <property type="entry name" value="GGDEF"/>
    <property type="match status" value="1"/>
</dbReference>
<feature type="domain" description="EAL" evidence="2">
    <location>
        <begin position="442"/>
        <end position="693"/>
    </location>
</feature>
<dbReference type="InterPro" id="IPR050706">
    <property type="entry name" value="Cyclic-di-GMP_PDE-like"/>
</dbReference>
<dbReference type="SUPFAM" id="SSF55073">
    <property type="entry name" value="Nucleotide cyclase"/>
    <property type="match status" value="1"/>
</dbReference>
<dbReference type="Gene3D" id="3.30.70.270">
    <property type="match status" value="1"/>
</dbReference>
<dbReference type="Pfam" id="PF13426">
    <property type="entry name" value="PAS_9"/>
    <property type="match status" value="1"/>
</dbReference>
<sequence length="693" mass="78472">MNDEKIIKILSLFESSEEAEALINILRNSGLIIRDSRVEDEEDLLAFLENETTDLVIAKSDSQLVNLKQTLTSLQNTGIDLPLIVITPAKKENEALELLSLGARDIVAINNYERFKAIIKREASDLIQRRSSRRFEKLLHEAEKRTKSLIESSRDAIAYIHEGMHIYVNQAYLNIFGHESMDDVEGMPILDMVDNDDHAKFKDYLRKYAKGQVKENKLEVHAIKESGRRSTVLLEFAPASMDGEICTQLIIRDQTLNTELETKLNVLSQQDLLTGLYNRKYFIEQLDMFIAQTLNGNDRGAILLFTLDDYGKIKDESGISGSDMLLADIGGIFKEKLNDLGELARFDGPIFSLLLKHIDSKKINKITNGICKIVQEHYSDVAGKSVNTTCSIGVALINETTASAEECVLRAESGMKIAHKDGGNQAHLFNPAIEDLGENEQDSHWNAKIKHALRNNNFSLLFQPIVSLHGESGQHYEILIRMKDDDGKIILPSEFLSTAERLGLTMYIDRWILGNTMVTLAEQAKNKTQTRFFIKISSGSIADDDFLLWVSERIKSLRINTDDLVFEFSEDTALNYLNRVKTIITGLKQLNCRVAIENFGKEPNAFQALKQLDFDYIKIHGDLIKNLASNVEMQERVKEIAEFCSNNNKQTIASFVENANNLAVLWQCSIDFIQGYFLQEPKTELTYDFDEGF</sequence>
<dbReference type="CDD" id="cd01949">
    <property type="entry name" value="GGDEF"/>
    <property type="match status" value="1"/>
</dbReference>
<dbReference type="InterPro" id="IPR043128">
    <property type="entry name" value="Rev_trsase/Diguanyl_cyclase"/>
</dbReference>
<dbReference type="InterPro" id="IPR035965">
    <property type="entry name" value="PAS-like_dom_sf"/>
</dbReference>
<dbReference type="SMART" id="SM00052">
    <property type="entry name" value="EAL"/>
    <property type="match status" value="1"/>
</dbReference>
<name>A0A3B1AHI8_9ZZZZ</name>